<keyword evidence="2" id="KW-1185">Reference proteome</keyword>
<protein>
    <submittedName>
        <fullName evidence="1">Uncharacterized protein</fullName>
    </submittedName>
</protein>
<accession>A0ABZ0KSB0</accession>
<gene>
    <name evidence="1" type="ORF">R5U08_42450</name>
</gene>
<reference evidence="1 2" key="1">
    <citation type="journal article" date="2021" name="J. Microbiol. Biotechnol.">
        <title>An Efficient Markerless Deletion System Suitable for the Industrial Strains of Streptomyces.</title>
        <authorList>
            <person name="Dong J."/>
            <person name="Wei J."/>
            <person name="Li H."/>
            <person name="Zhao S."/>
            <person name="Guan W."/>
        </authorList>
    </citation>
    <scope>NUCLEOTIDE SEQUENCE [LARGE SCALE GENOMIC DNA]</scope>
    <source>
        <strain evidence="1 2">CICC 11043</strain>
    </source>
</reference>
<name>A0ABZ0KSB0_STRC4</name>
<evidence type="ECO:0000313" key="1">
    <source>
        <dbReference type="EMBL" id="WOT40744.1"/>
    </source>
</evidence>
<dbReference type="RefSeq" id="WP_317928405.1">
    <property type="nucleotide sequence ID" value="NZ_CP137525.1"/>
</dbReference>
<reference evidence="1 2" key="2">
    <citation type="journal article" date="2024" name="Microb. Biotechnol.">
        <title>The involvement of multiple ABC transporters in daunorubicin efflux in Streptomyces coeruleorubidus.</title>
        <authorList>
            <person name="Dong J."/>
            <person name="Ning J."/>
            <person name="Tian Y."/>
            <person name="Li H."/>
            <person name="Chen H."/>
            <person name="Guan W."/>
        </authorList>
    </citation>
    <scope>NUCLEOTIDE SEQUENCE [LARGE SCALE GENOMIC DNA]</scope>
    <source>
        <strain evidence="1 2">CICC 11043</strain>
    </source>
</reference>
<evidence type="ECO:0000313" key="2">
    <source>
        <dbReference type="Proteomes" id="UP001305002"/>
    </source>
</evidence>
<keyword evidence="1" id="KW-0614">Plasmid</keyword>
<proteinExistence type="predicted"/>
<organism evidence="1 2">
    <name type="scientific">Streptomyces coeruleorubidus</name>
    <dbReference type="NCBI Taxonomy" id="116188"/>
    <lineage>
        <taxon>Bacteria</taxon>
        <taxon>Bacillati</taxon>
        <taxon>Actinomycetota</taxon>
        <taxon>Actinomycetes</taxon>
        <taxon>Kitasatosporales</taxon>
        <taxon>Streptomycetaceae</taxon>
        <taxon>Streptomyces</taxon>
    </lineage>
</organism>
<sequence>MVRVGEVPDRLNTAAAPEHLPCTHSAGCLGAQLRLVTQDDAVGAVDAYIEARVPVSGLRLDVGVETVIFGVLRDPFLAGEVFVGLVADGLLPGFPVVGGQPYAVTLDEVHGDAPAAEVPAVGADEPALFDGDTLSHAQERVQEVLALRDAEVGAVQVEVAAGRFVVDGVTEEVFIAVALKLVVHWCSPQPPRVGLTTLRGGSDNRG</sequence>
<geneLocation type="plasmid" evidence="1 2">
    <name>unnamed</name>
</geneLocation>
<dbReference type="Proteomes" id="UP001305002">
    <property type="component" value="Plasmid unnamed"/>
</dbReference>
<dbReference type="EMBL" id="CP137525">
    <property type="protein sequence ID" value="WOT40744.1"/>
    <property type="molecule type" value="Genomic_DNA"/>
</dbReference>